<dbReference type="OrthoDB" id="3229672at2759"/>
<evidence type="ECO:0000313" key="2">
    <source>
        <dbReference type="EMBL" id="KAB5596169.1"/>
    </source>
</evidence>
<feature type="compositionally biased region" description="Polar residues" evidence="1">
    <location>
        <begin position="220"/>
        <end position="242"/>
    </location>
</feature>
<accession>A0A5N5QX29</accession>
<feature type="region of interest" description="Disordered" evidence="1">
    <location>
        <begin position="29"/>
        <end position="117"/>
    </location>
</feature>
<evidence type="ECO:0000313" key="3">
    <source>
        <dbReference type="Proteomes" id="UP000383932"/>
    </source>
</evidence>
<proteinExistence type="predicted"/>
<keyword evidence="3" id="KW-1185">Reference proteome</keyword>
<sequence>MGDLPVAYKDVLRPIFDESDPGVLHIQARRNSLAPSSRRERPPLRSSPLAGPSFSADSGGNVVQHGSVLEEEITRRRSLLPPVTDDGSVSPPTPTLSPSIISTNATSSRRGSMDETGASLKRARPSFISLSPSSPRNSVVFALPPLDPQFPHPSSLVRSRHTLTQIPSATDPNNKPTADWMTVTPAPTFSRLGMHGPGVVLPVKASSRAGEIIRRKSVSGPRSTEGSTSGARTMGSRSLKSFRSMSRLLRTKGEDHSSEKAPSMPAKAFLARSRSASIPSTASRQNLGVGAPAKLAPLAPIIPRTQKSIASIHPVVPVSPEAILGFPSDLHAPNATATNEKNEKRARIKRIWTTVQSGIRWSRIRT</sequence>
<organism evidence="2 3">
    <name type="scientific">Ceratobasidium theobromae</name>
    <dbReference type="NCBI Taxonomy" id="1582974"/>
    <lineage>
        <taxon>Eukaryota</taxon>
        <taxon>Fungi</taxon>
        <taxon>Dikarya</taxon>
        <taxon>Basidiomycota</taxon>
        <taxon>Agaricomycotina</taxon>
        <taxon>Agaricomycetes</taxon>
        <taxon>Cantharellales</taxon>
        <taxon>Ceratobasidiaceae</taxon>
        <taxon>Ceratobasidium</taxon>
    </lineage>
</organism>
<dbReference type="Proteomes" id="UP000383932">
    <property type="component" value="Unassembled WGS sequence"/>
</dbReference>
<gene>
    <name evidence="2" type="ORF">CTheo_441</name>
</gene>
<dbReference type="EMBL" id="SSOP01000003">
    <property type="protein sequence ID" value="KAB5596169.1"/>
    <property type="molecule type" value="Genomic_DNA"/>
</dbReference>
<comment type="caution">
    <text evidence="2">The sequence shown here is derived from an EMBL/GenBank/DDBJ whole genome shotgun (WGS) entry which is preliminary data.</text>
</comment>
<evidence type="ECO:0000256" key="1">
    <source>
        <dbReference type="SAM" id="MobiDB-lite"/>
    </source>
</evidence>
<name>A0A5N5QX29_9AGAM</name>
<dbReference type="AlphaFoldDB" id="A0A5N5QX29"/>
<protein>
    <submittedName>
        <fullName evidence="2">Uncharacterized protein</fullName>
    </submittedName>
</protein>
<feature type="region of interest" description="Disordered" evidence="1">
    <location>
        <begin position="214"/>
        <end position="242"/>
    </location>
</feature>
<reference evidence="2 3" key="1">
    <citation type="journal article" date="2019" name="Fungal Biol. Biotechnol.">
        <title>Draft genome sequence of fastidious pathogen Ceratobasidium theobromae, which causes vascular-streak dieback in Theobroma cacao.</title>
        <authorList>
            <person name="Ali S.S."/>
            <person name="Asman A."/>
            <person name="Shao J."/>
            <person name="Firmansyah A.P."/>
            <person name="Susilo A.W."/>
            <person name="Rosmana A."/>
            <person name="McMahon P."/>
            <person name="Junaid M."/>
            <person name="Guest D."/>
            <person name="Kheng T.Y."/>
            <person name="Meinhardt L.W."/>
            <person name="Bailey B.A."/>
        </authorList>
    </citation>
    <scope>NUCLEOTIDE SEQUENCE [LARGE SCALE GENOMIC DNA]</scope>
    <source>
        <strain evidence="2 3">CT2</strain>
    </source>
</reference>